<feature type="domain" description="INO80 complex subunit 3 N-terminal" evidence="2">
    <location>
        <begin position="78"/>
        <end position="133"/>
    </location>
</feature>
<feature type="region of interest" description="Disordered" evidence="1">
    <location>
        <begin position="289"/>
        <end position="395"/>
    </location>
</feature>
<dbReference type="InterPro" id="IPR032742">
    <property type="entry name" value="Iec3_N"/>
</dbReference>
<dbReference type="GeneID" id="43584647"/>
<dbReference type="RefSeq" id="XP_031856438.1">
    <property type="nucleotide sequence ID" value="XM_032000547.1"/>
</dbReference>
<dbReference type="AlphaFoldDB" id="A0A5E8C1V0"/>
<organism evidence="3 4">
    <name type="scientific">Magnusiomyces paraingens</name>
    <dbReference type="NCBI Taxonomy" id="2606893"/>
    <lineage>
        <taxon>Eukaryota</taxon>
        <taxon>Fungi</taxon>
        <taxon>Dikarya</taxon>
        <taxon>Ascomycota</taxon>
        <taxon>Saccharomycotina</taxon>
        <taxon>Dipodascomycetes</taxon>
        <taxon>Dipodascales</taxon>
        <taxon>Dipodascaceae</taxon>
        <taxon>Magnusiomyces</taxon>
    </lineage>
</organism>
<feature type="compositionally biased region" description="Polar residues" evidence="1">
    <location>
        <begin position="355"/>
        <end position="395"/>
    </location>
</feature>
<evidence type="ECO:0000313" key="4">
    <source>
        <dbReference type="Proteomes" id="UP000398389"/>
    </source>
</evidence>
<feature type="compositionally biased region" description="Polar residues" evidence="1">
    <location>
        <begin position="47"/>
        <end position="68"/>
    </location>
</feature>
<dbReference type="Pfam" id="PF14612">
    <property type="entry name" value="Ino80_Iec3"/>
    <property type="match status" value="1"/>
</dbReference>
<keyword evidence="4" id="KW-1185">Reference proteome</keyword>
<protein>
    <recommendedName>
        <fullName evidence="2">INO80 complex subunit 3 N-terminal domain-containing protein</fullName>
    </recommendedName>
</protein>
<name>A0A5E8C1V0_9ASCO</name>
<feature type="region of interest" description="Disordered" evidence="1">
    <location>
        <begin position="1"/>
        <end position="68"/>
    </location>
</feature>
<dbReference type="GO" id="GO:0031011">
    <property type="term" value="C:Ino80 complex"/>
    <property type="evidence" value="ECO:0007669"/>
    <property type="project" value="InterPro"/>
</dbReference>
<dbReference type="EMBL" id="CABVLU010000005">
    <property type="protein sequence ID" value="VVT57714.1"/>
    <property type="molecule type" value="Genomic_DNA"/>
</dbReference>
<evidence type="ECO:0000256" key="1">
    <source>
        <dbReference type="SAM" id="MobiDB-lite"/>
    </source>
</evidence>
<dbReference type="GO" id="GO:0006338">
    <property type="term" value="P:chromatin remodeling"/>
    <property type="evidence" value="ECO:0007669"/>
    <property type="project" value="InterPro"/>
</dbReference>
<feature type="compositionally biased region" description="Basic and acidic residues" evidence="1">
    <location>
        <begin position="33"/>
        <end position="43"/>
    </location>
</feature>
<dbReference type="Proteomes" id="UP000398389">
    <property type="component" value="Unassembled WGS sequence"/>
</dbReference>
<feature type="compositionally biased region" description="Low complexity" evidence="1">
    <location>
        <begin position="290"/>
        <end position="300"/>
    </location>
</feature>
<gene>
    <name evidence="3" type="ORF">SAPINGB_P005833</name>
</gene>
<feature type="compositionally biased region" description="Polar residues" evidence="1">
    <location>
        <begin position="17"/>
        <end position="26"/>
    </location>
</feature>
<sequence length="395" mass="42069">MDSSFANESGDHDASIDLSSNENLQQPILPDNSSHEQHTRFPDDDSISASSQPLTSTATLEATENSASNGLKKKVPYKSFKKKYRKMEIQFAKVMKRSEDLYRQNLQARKTFDRLLREKSRLLDILLEIYENSDQPDLGYSDGVPREDLEAEGIDLSLWNDNVKHLAMLYDNSYEFSEDENAAPVPRNPMCLLEWLRRNQPNVFAPENELLPTAEGSSLNPTSSSAIAAATAITNGANGAAALGAGAGASEYGETNPAIDGIGINAPSAMTSSHYSATAASSSVGSTLDSAAASGSAAGANSTGKQRRKRKNISVIHNYHTSQHGGALPEGGAVPASGTSTDGPKKIKRPRKNAKNSVATKTEITTSIPVAPPSVSTTNSSSQFLTPASPGTSHE</sequence>
<evidence type="ECO:0000259" key="2">
    <source>
        <dbReference type="Pfam" id="PF14612"/>
    </source>
</evidence>
<dbReference type="OrthoDB" id="4095124at2759"/>
<proteinExistence type="predicted"/>
<accession>A0A5E8C1V0</accession>
<evidence type="ECO:0000313" key="3">
    <source>
        <dbReference type="EMBL" id="VVT57714.1"/>
    </source>
</evidence>
<reference evidence="3 4" key="1">
    <citation type="submission" date="2019-09" db="EMBL/GenBank/DDBJ databases">
        <authorList>
            <person name="Brejova B."/>
        </authorList>
    </citation>
    <scope>NUCLEOTIDE SEQUENCE [LARGE SCALE GENOMIC DNA]</scope>
</reference>